<keyword evidence="2" id="KW-0677">Repeat</keyword>
<evidence type="ECO:0000256" key="4">
    <source>
        <dbReference type="ARBA" id="ARBA00022833"/>
    </source>
</evidence>
<dbReference type="InterPro" id="IPR013087">
    <property type="entry name" value="Znf_C2H2_type"/>
</dbReference>
<dbReference type="SMART" id="SM00355">
    <property type="entry name" value="ZnF_C2H2"/>
    <property type="match status" value="7"/>
</dbReference>
<keyword evidence="1" id="KW-0479">Metal-binding</keyword>
<feature type="domain" description="C2H2-type" evidence="7">
    <location>
        <begin position="376"/>
        <end position="403"/>
    </location>
</feature>
<dbReference type="Gene3D" id="3.30.160.60">
    <property type="entry name" value="Classic Zinc Finger"/>
    <property type="match status" value="7"/>
</dbReference>
<protein>
    <recommendedName>
        <fullName evidence="7">C2H2-type domain-containing protein</fullName>
    </recommendedName>
</protein>
<keyword evidence="4" id="KW-0862">Zinc</keyword>
<dbReference type="PROSITE" id="PS00028">
    <property type="entry name" value="ZINC_FINGER_C2H2_1"/>
    <property type="match status" value="6"/>
</dbReference>
<feature type="domain" description="C2H2-type" evidence="7">
    <location>
        <begin position="348"/>
        <end position="375"/>
    </location>
</feature>
<feature type="domain" description="C2H2-type" evidence="7">
    <location>
        <begin position="236"/>
        <end position="263"/>
    </location>
</feature>
<evidence type="ECO:0000256" key="1">
    <source>
        <dbReference type="ARBA" id="ARBA00022723"/>
    </source>
</evidence>
<dbReference type="SUPFAM" id="SSF57667">
    <property type="entry name" value="beta-beta-alpha zinc fingers"/>
    <property type="match status" value="4"/>
</dbReference>
<dbReference type="PROSITE" id="PS50157">
    <property type="entry name" value="ZINC_FINGER_C2H2_2"/>
    <property type="match status" value="7"/>
</dbReference>
<comment type="caution">
    <text evidence="8">The sequence shown here is derived from an EMBL/GenBank/DDBJ whole genome shotgun (WGS) entry which is preliminary data.</text>
</comment>
<evidence type="ECO:0000256" key="6">
    <source>
        <dbReference type="SAM" id="MobiDB-lite"/>
    </source>
</evidence>
<dbReference type="Proteomes" id="UP001642483">
    <property type="component" value="Unassembled WGS sequence"/>
</dbReference>
<keyword evidence="9" id="KW-1185">Reference proteome</keyword>
<feature type="domain" description="C2H2-type" evidence="7">
    <location>
        <begin position="264"/>
        <end position="291"/>
    </location>
</feature>
<dbReference type="PANTHER" id="PTHR23235:SF178">
    <property type="entry name" value="C2H2-TYPE DOMAIN-CONTAINING PROTEIN-RELATED"/>
    <property type="match status" value="1"/>
</dbReference>
<organism evidence="8 9">
    <name type="scientific">Clavelina lepadiformis</name>
    <name type="common">Light-bulb sea squirt</name>
    <name type="synonym">Ascidia lepadiformis</name>
    <dbReference type="NCBI Taxonomy" id="159417"/>
    <lineage>
        <taxon>Eukaryota</taxon>
        <taxon>Metazoa</taxon>
        <taxon>Chordata</taxon>
        <taxon>Tunicata</taxon>
        <taxon>Ascidiacea</taxon>
        <taxon>Aplousobranchia</taxon>
        <taxon>Clavelinidae</taxon>
        <taxon>Clavelina</taxon>
    </lineage>
</organism>
<feature type="compositionally biased region" description="Polar residues" evidence="6">
    <location>
        <begin position="107"/>
        <end position="129"/>
    </location>
</feature>
<feature type="domain" description="C2H2-type" evidence="7">
    <location>
        <begin position="320"/>
        <end position="347"/>
    </location>
</feature>
<evidence type="ECO:0000256" key="2">
    <source>
        <dbReference type="ARBA" id="ARBA00022737"/>
    </source>
</evidence>
<evidence type="ECO:0000313" key="8">
    <source>
        <dbReference type="EMBL" id="CAK8686468.1"/>
    </source>
</evidence>
<accession>A0ABP0G3Q3</accession>
<dbReference type="EMBL" id="CAWYQH010000102">
    <property type="protein sequence ID" value="CAK8686468.1"/>
    <property type="molecule type" value="Genomic_DNA"/>
</dbReference>
<proteinExistence type="predicted"/>
<reference evidence="8 9" key="1">
    <citation type="submission" date="2024-02" db="EMBL/GenBank/DDBJ databases">
        <authorList>
            <person name="Daric V."/>
            <person name="Darras S."/>
        </authorList>
    </citation>
    <scope>NUCLEOTIDE SEQUENCE [LARGE SCALE GENOMIC DNA]</scope>
</reference>
<dbReference type="PANTHER" id="PTHR23235">
    <property type="entry name" value="KRUEPPEL-LIKE TRANSCRIPTION FACTOR"/>
    <property type="match status" value="1"/>
</dbReference>
<feature type="domain" description="C2H2-type" evidence="7">
    <location>
        <begin position="404"/>
        <end position="431"/>
    </location>
</feature>
<dbReference type="InterPro" id="IPR036236">
    <property type="entry name" value="Znf_C2H2_sf"/>
</dbReference>
<feature type="region of interest" description="Disordered" evidence="6">
    <location>
        <begin position="107"/>
        <end position="133"/>
    </location>
</feature>
<evidence type="ECO:0000259" key="7">
    <source>
        <dbReference type="PROSITE" id="PS50157"/>
    </source>
</evidence>
<name>A0ABP0G3Q3_CLALP</name>
<evidence type="ECO:0000256" key="5">
    <source>
        <dbReference type="PROSITE-ProRule" id="PRU00042"/>
    </source>
</evidence>
<keyword evidence="3 5" id="KW-0863">Zinc-finger</keyword>
<evidence type="ECO:0000256" key="3">
    <source>
        <dbReference type="ARBA" id="ARBA00022771"/>
    </source>
</evidence>
<gene>
    <name evidence="8" type="ORF">CVLEPA_LOCUS18398</name>
</gene>
<evidence type="ECO:0000313" key="9">
    <source>
        <dbReference type="Proteomes" id="UP001642483"/>
    </source>
</evidence>
<dbReference type="Pfam" id="PF00096">
    <property type="entry name" value="zf-C2H2"/>
    <property type="match status" value="6"/>
</dbReference>
<feature type="domain" description="C2H2-type" evidence="7">
    <location>
        <begin position="292"/>
        <end position="319"/>
    </location>
</feature>
<sequence length="433" mass="49983">MQVDDVLKAISDLILQELKSMKQDMKMEFSKMQENMENMYLKFFAETTKAETMNNDMQVEKTLQPLNVQSDTGICIQEVHSEKTSVFPHLEEDCLSLQDWEVSQFETGDTISPTTNNVVSQSENKGNVTHKNEIVDSENINERIPHVDCKVSPILQTETDGTITSLSYNIVLQSENEANATLEDEIVDSENLTERNSHVEYNISAKEFPDKNTTNNERNKVNCSSIIVKNDKRKHFCCTVCAKSFTKKSNMKRHLKTHTGTRLYQCEVCSKSFSLSSNLQRHMKVHSGERPYKCKVCCKSFSDSSDLKRHMKVHTGERPYECEICFKSFSQSSHLQLHMKVDNGERPYQCKVCCKSFLQSNTLRNHLKIHTGERPYQCKVCFKSFSQSGIINAHMRTHTGERPHHCDICFKSFSRTTYLQTHMKVHTRERTCH</sequence>